<gene>
    <name evidence="2" type="ORF">SAMN05216214_10614</name>
</gene>
<name>A0A1H7KMA8_9GAMM</name>
<protein>
    <recommendedName>
        <fullName evidence="4">DnrP protein</fullName>
    </recommendedName>
</protein>
<accession>A0A1H7KMA8</accession>
<dbReference type="EMBL" id="FOAS01000006">
    <property type="protein sequence ID" value="SEK87660.1"/>
    <property type="molecule type" value="Genomic_DNA"/>
</dbReference>
<keyword evidence="1" id="KW-0472">Membrane</keyword>
<organism evidence="2 3">
    <name type="scientific">Atopomonas hussainii</name>
    <dbReference type="NCBI Taxonomy" id="1429083"/>
    <lineage>
        <taxon>Bacteria</taxon>
        <taxon>Pseudomonadati</taxon>
        <taxon>Pseudomonadota</taxon>
        <taxon>Gammaproteobacteria</taxon>
        <taxon>Pseudomonadales</taxon>
        <taxon>Pseudomonadaceae</taxon>
        <taxon>Atopomonas</taxon>
    </lineage>
</organism>
<keyword evidence="1" id="KW-1133">Transmembrane helix</keyword>
<dbReference type="AlphaFoldDB" id="A0A1H7KMA8"/>
<evidence type="ECO:0000313" key="2">
    <source>
        <dbReference type="EMBL" id="SEK87660.1"/>
    </source>
</evidence>
<dbReference type="STRING" id="1429083.GCA_001885685_00954"/>
<keyword evidence="1" id="KW-0812">Transmembrane</keyword>
<keyword evidence="3" id="KW-1185">Reference proteome</keyword>
<evidence type="ECO:0000256" key="1">
    <source>
        <dbReference type="SAM" id="Phobius"/>
    </source>
</evidence>
<sequence>MKRCLYCNHSHADSAAECERCGMALPESEASSVNRKQRWFVLFWLALVVFCFVMFFALPR</sequence>
<evidence type="ECO:0008006" key="4">
    <source>
        <dbReference type="Google" id="ProtNLM"/>
    </source>
</evidence>
<dbReference type="RefSeq" id="WP_074866716.1">
    <property type="nucleotide sequence ID" value="NZ_FOAS01000006.1"/>
</dbReference>
<feature type="transmembrane region" description="Helical" evidence="1">
    <location>
        <begin position="39"/>
        <end position="58"/>
    </location>
</feature>
<proteinExistence type="predicted"/>
<evidence type="ECO:0000313" key="3">
    <source>
        <dbReference type="Proteomes" id="UP000185766"/>
    </source>
</evidence>
<dbReference type="Proteomes" id="UP000185766">
    <property type="component" value="Unassembled WGS sequence"/>
</dbReference>
<reference evidence="2 3" key="1">
    <citation type="submission" date="2016-10" db="EMBL/GenBank/DDBJ databases">
        <authorList>
            <person name="de Groot N.N."/>
        </authorList>
    </citation>
    <scope>NUCLEOTIDE SEQUENCE [LARGE SCALE GENOMIC DNA]</scope>
    <source>
        <strain evidence="2 3">JCM 19513</strain>
    </source>
</reference>